<keyword evidence="1" id="KW-0732">Signal</keyword>
<sequence length="245" mass="26735">MYRLLVLLSFWLFTSSLLAQSLTQRTYEGTINTKIPIILTLTQDGEALFGTVVYKKKGIPITVVGSLTAGNLFLHELMRNGEVTGLYSLEPKGTGWTGTWSAPQRDAKDFTVALKETAKTSVPAKLLPNLTGTYYYAFGKEEGSGELKVVQASPTKITIAVSAVTGGPAYNIATLEKTTLALKSNKAVYENDDFGKCKLLFTFGENTVRVDYLDGAYDCGFGHNASAAGSYVRINARKPEFEEKR</sequence>
<dbReference type="RefSeq" id="WP_152761608.1">
    <property type="nucleotide sequence ID" value="NZ_WHLY01000002.1"/>
</dbReference>
<dbReference type="EMBL" id="WHLY01000002">
    <property type="protein sequence ID" value="MPR34958.1"/>
    <property type="molecule type" value="Genomic_DNA"/>
</dbReference>
<gene>
    <name evidence="2" type="ORF">GBK04_16750</name>
</gene>
<feature type="signal peptide" evidence="1">
    <location>
        <begin position="1"/>
        <end position="19"/>
    </location>
</feature>
<reference evidence="2 3" key="1">
    <citation type="submission" date="2019-10" db="EMBL/GenBank/DDBJ databases">
        <title>Draft Genome Sequence of Cytophagaceae sp. SJW1-29.</title>
        <authorList>
            <person name="Choi A."/>
        </authorList>
    </citation>
    <scope>NUCLEOTIDE SEQUENCE [LARGE SCALE GENOMIC DNA]</scope>
    <source>
        <strain evidence="2 3">SJW1-29</strain>
    </source>
</reference>
<evidence type="ECO:0000256" key="1">
    <source>
        <dbReference type="SAM" id="SignalP"/>
    </source>
</evidence>
<proteinExistence type="predicted"/>
<protein>
    <submittedName>
        <fullName evidence="2">Uncharacterized protein</fullName>
    </submittedName>
</protein>
<name>A0A7C9BDP3_9BACT</name>
<evidence type="ECO:0000313" key="3">
    <source>
        <dbReference type="Proteomes" id="UP000479293"/>
    </source>
</evidence>
<organism evidence="2 3">
    <name type="scientific">Salmonirosea aquatica</name>
    <dbReference type="NCBI Taxonomy" id="2654236"/>
    <lineage>
        <taxon>Bacteria</taxon>
        <taxon>Pseudomonadati</taxon>
        <taxon>Bacteroidota</taxon>
        <taxon>Cytophagia</taxon>
        <taxon>Cytophagales</taxon>
        <taxon>Spirosomataceae</taxon>
        <taxon>Salmonirosea</taxon>
    </lineage>
</organism>
<evidence type="ECO:0000313" key="2">
    <source>
        <dbReference type="EMBL" id="MPR34958.1"/>
    </source>
</evidence>
<accession>A0A7C9BDP3</accession>
<feature type="chain" id="PRO_5028886867" evidence="1">
    <location>
        <begin position="20"/>
        <end position="245"/>
    </location>
</feature>
<dbReference type="AlphaFoldDB" id="A0A7C9BDP3"/>
<comment type="caution">
    <text evidence="2">The sequence shown here is derived from an EMBL/GenBank/DDBJ whole genome shotgun (WGS) entry which is preliminary data.</text>
</comment>
<dbReference type="Proteomes" id="UP000479293">
    <property type="component" value="Unassembled WGS sequence"/>
</dbReference>
<keyword evidence="3" id="KW-1185">Reference proteome</keyword>